<reference evidence="1" key="1">
    <citation type="submission" date="2023-07" db="EMBL/GenBank/DDBJ databases">
        <authorList>
            <consortium name="CYATHOMIX"/>
        </authorList>
    </citation>
    <scope>NUCLEOTIDE SEQUENCE</scope>
    <source>
        <strain evidence="1">N/A</strain>
    </source>
</reference>
<dbReference type="Proteomes" id="UP001176961">
    <property type="component" value="Unassembled WGS sequence"/>
</dbReference>
<comment type="caution">
    <text evidence="1">The sequence shown here is derived from an EMBL/GenBank/DDBJ whole genome shotgun (WGS) entry which is preliminary data.</text>
</comment>
<sequence length="137" mass="14835">MTSLIRKLLRILGEKLQTPHRFGTSTSTHRMKTTACLVAILLIYNFTPACGKVLKDKTSRTKRQCIGIVCCITGGTGSAADCGTGAAAPSAATIYNDHPYDFKCDALSSDTGQYRELKRQSWKADHCYIAGSLTIVS</sequence>
<gene>
    <name evidence="1" type="ORF">CYNAS_LOCUS15620</name>
</gene>
<evidence type="ECO:0000313" key="2">
    <source>
        <dbReference type="Proteomes" id="UP001176961"/>
    </source>
</evidence>
<dbReference type="AlphaFoldDB" id="A0AA36MBK4"/>
<protein>
    <submittedName>
        <fullName evidence="1">Uncharacterized protein</fullName>
    </submittedName>
</protein>
<name>A0AA36MBK4_CYLNA</name>
<keyword evidence="2" id="KW-1185">Reference proteome</keyword>
<proteinExistence type="predicted"/>
<accession>A0AA36MBK4</accession>
<organism evidence="1 2">
    <name type="scientific">Cylicocyclus nassatus</name>
    <name type="common">Nematode worm</name>
    <dbReference type="NCBI Taxonomy" id="53992"/>
    <lineage>
        <taxon>Eukaryota</taxon>
        <taxon>Metazoa</taxon>
        <taxon>Ecdysozoa</taxon>
        <taxon>Nematoda</taxon>
        <taxon>Chromadorea</taxon>
        <taxon>Rhabditida</taxon>
        <taxon>Rhabditina</taxon>
        <taxon>Rhabditomorpha</taxon>
        <taxon>Strongyloidea</taxon>
        <taxon>Strongylidae</taxon>
        <taxon>Cylicocyclus</taxon>
    </lineage>
</organism>
<evidence type="ECO:0000313" key="1">
    <source>
        <dbReference type="EMBL" id="CAJ0603637.1"/>
    </source>
</evidence>
<dbReference type="EMBL" id="CATQJL010000305">
    <property type="protein sequence ID" value="CAJ0603637.1"/>
    <property type="molecule type" value="Genomic_DNA"/>
</dbReference>